<evidence type="ECO:0000313" key="2">
    <source>
        <dbReference type="EMBL" id="GGA50975.1"/>
    </source>
</evidence>
<keyword evidence="1" id="KW-0472">Membrane</keyword>
<keyword evidence="1" id="KW-1133">Transmembrane helix</keyword>
<gene>
    <name evidence="2" type="ORF">GCM10011385_00270</name>
</gene>
<feature type="transmembrane region" description="Helical" evidence="1">
    <location>
        <begin position="20"/>
        <end position="39"/>
    </location>
</feature>
<accession>A0A916RB48</accession>
<keyword evidence="1" id="KW-0812">Transmembrane</keyword>
<comment type="caution">
    <text evidence="2">The sequence shown here is derived from an EMBL/GenBank/DDBJ whole genome shotgun (WGS) entry which is preliminary data.</text>
</comment>
<dbReference type="AlphaFoldDB" id="A0A916RB48"/>
<proteinExistence type="predicted"/>
<sequence>MWQRIREFFRDSETIFWARLQMLGAAIVATVAVIDPMLFANYIPAAYLPAYVFLSGVLTEYLRRRRSDL</sequence>
<feature type="transmembrane region" description="Helical" evidence="1">
    <location>
        <begin position="45"/>
        <end position="62"/>
    </location>
</feature>
<reference evidence="2" key="1">
    <citation type="journal article" date="2014" name="Int. J. Syst. Evol. Microbiol.">
        <title>Complete genome sequence of Corynebacterium casei LMG S-19264T (=DSM 44701T), isolated from a smear-ripened cheese.</title>
        <authorList>
            <consortium name="US DOE Joint Genome Institute (JGI-PGF)"/>
            <person name="Walter F."/>
            <person name="Albersmeier A."/>
            <person name="Kalinowski J."/>
            <person name="Ruckert C."/>
        </authorList>
    </citation>
    <scope>NUCLEOTIDE SEQUENCE</scope>
    <source>
        <strain evidence="2">CGMCC 1.15320</strain>
    </source>
</reference>
<dbReference type="RefSeq" id="WP_188718909.1">
    <property type="nucleotide sequence ID" value="NZ_BMIF01000001.1"/>
</dbReference>
<organism evidence="2 3">
    <name type="scientific">Nitratireductor aestuarii</name>
    <dbReference type="NCBI Taxonomy" id="1735103"/>
    <lineage>
        <taxon>Bacteria</taxon>
        <taxon>Pseudomonadati</taxon>
        <taxon>Pseudomonadota</taxon>
        <taxon>Alphaproteobacteria</taxon>
        <taxon>Hyphomicrobiales</taxon>
        <taxon>Phyllobacteriaceae</taxon>
        <taxon>Nitratireductor</taxon>
    </lineage>
</organism>
<evidence type="ECO:0000256" key="1">
    <source>
        <dbReference type="SAM" id="Phobius"/>
    </source>
</evidence>
<evidence type="ECO:0000313" key="3">
    <source>
        <dbReference type="Proteomes" id="UP000636264"/>
    </source>
</evidence>
<dbReference type="Proteomes" id="UP000636264">
    <property type="component" value="Unassembled WGS sequence"/>
</dbReference>
<dbReference type="EMBL" id="BMIF01000001">
    <property type="protein sequence ID" value="GGA50975.1"/>
    <property type="molecule type" value="Genomic_DNA"/>
</dbReference>
<name>A0A916RB48_9HYPH</name>
<keyword evidence="3" id="KW-1185">Reference proteome</keyword>
<reference evidence="2" key="2">
    <citation type="submission" date="2020-09" db="EMBL/GenBank/DDBJ databases">
        <authorList>
            <person name="Sun Q."/>
            <person name="Zhou Y."/>
        </authorList>
    </citation>
    <scope>NUCLEOTIDE SEQUENCE</scope>
    <source>
        <strain evidence="2">CGMCC 1.15320</strain>
    </source>
</reference>
<protein>
    <submittedName>
        <fullName evidence="2">Uncharacterized protein</fullName>
    </submittedName>
</protein>